<dbReference type="AlphaFoldDB" id="A0A4Y7PT18"/>
<dbReference type="GO" id="GO:0008270">
    <property type="term" value="F:zinc ion binding"/>
    <property type="evidence" value="ECO:0007669"/>
    <property type="project" value="InterPro"/>
</dbReference>
<feature type="region of interest" description="Disordered" evidence="1">
    <location>
        <begin position="45"/>
        <end position="68"/>
    </location>
</feature>
<dbReference type="OrthoDB" id="3323522at2759"/>
<dbReference type="PROSITE" id="PS00463">
    <property type="entry name" value="ZN2_CY6_FUNGAL_1"/>
    <property type="match status" value="1"/>
</dbReference>
<evidence type="ECO:0000256" key="1">
    <source>
        <dbReference type="SAM" id="MobiDB-lite"/>
    </source>
</evidence>
<evidence type="ECO:0000313" key="3">
    <source>
        <dbReference type="EMBL" id="TDL18524.1"/>
    </source>
</evidence>
<organism evidence="3 4">
    <name type="scientific">Rickenella mellea</name>
    <dbReference type="NCBI Taxonomy" id="50990"/>
    <lineage>
        <taxon>Eukaryota</taxon>
        <taxon>Fungi</taxon>
        <taxon>Dikarya</taxon>
        <taxon>Basidiomycota</taxon>
        <taxon>Agaricomycotina</taxon>
        <taxon>Agaricomycetes</taxon>
        <taxon>Hymenochaetales</taxon>
        <taxon>Rickenellaceae</taxon>
        <taxon>Rickenella</taxon>
    </lineage>
</organism>
<sequence>MPYTAKPRNLMPCGGCSSAQVKCDITAPYNSNLCRRCADKGLSQCPPYKPRKTNEQRDESPTGTSPPVFQVMPAVQHASSAPRAVETRGNHYSSFATDPSMAFTDRTSSVKEVETLLAPEPLFTEPCTDLLSTYRRFKVSRWQRVIFALRMLLIYLRWSRSLRRDSLLLAWR</sequence>
<dbReference type="InterPro" id="IPR001138">
    <property type="entry name" value="Zn2Cys6_DnaBD"/>
</dbReference>
<protein>
    <recommendedName>
        <fullName evidence="2">Zn(2)-C6 fungal-type domain-containing protein</fullName>
    </recommendedName>
</protein>
<reference evidence="3 4" key="1">
    <citation type="submission" date="2018-06" db="EMBL/GenBank/DDBJ databases">
        <title>A transcriptomic atlas of mushroom development highlights an independent origin of complex multicellularity.</title>
        <authorList>
            <consortium name="DOE Joint Genome Institute"/>
            <person name="Krizsan K."/>
            <person name="Almasi E."/>
            <person name="Merenyi Z."/>
            <person name="Sahu N."/>
            <person name="Viragh M."/>
            <person name="Koszo T."/>
            <person name="Mondo S."/>
            <person name="Kiss B."/>
            <person name="Balint B."/>
            <person name="Kues U."/>
            <person name="Barry K."/>
            <person name="Hegedus J.C."/>
            <person name="Henrissat B."/>
            <person name="Johnson J."/>
            <person name="Lipzen A."/>
            <person name="Ohm R."/>
            <person name="Nagy I."/>
            <person name="Pangilinan J."/>
            <person name="Yan J."/>
            <person name="Xiong Y."/>
            <person name="Grigoriev I.V."/>
            <person name="Hibbett D.S."/>
            <person name="Nagy L.G."/>
        </authorList>
    </citation>
    <scope>NUCLEOTIDE SEQUENCE [LARGE SCALE GENOMIC DNA]</scope>
    <source>
        <strain evidence="3 4">SZMC22713</strain>
    </source>
</reference>
<dbReference type="GO" id="GO:0000981">
    <property type="term" value="F:DNA-binding transcription factor activity, RNA polymerase II-specific"/>
    <property type="evidence" value="ECO:0007669"/>
    <property type="project" value="InterPro"/>
</dbReference>
<dbReference type="Proteomes" id="UP000294933">
    <property type="component" value="Unassembled WGS sequence"/>
</dbReference>
<dbReference type="EMBL" id="ML170207">
    <property type="protein sequence ID" value="TDL18524.1"/>
    <property type="molecule type" value="Genomic_DNA"/>
</dbReference>
<keyword evidence="4" id="KW-1185">Reference proteome</keyword>
<gene>
    <name evidence="3" type="ORF">BD410DRAFT_793239</name>
</gene>
<accession>A0A4Y7PT18</accession>
<name>A0A4Y7PT18_9AGAM</name>
<evidence type="ECO:0000313" key="4">
    <source>
        <dbReference type="Proteomes" id="UP000294933"/>
    </source>
</evidence>
<evidence type="ECO:0000259" key="2">
    <source>
        <dbReference type="PROSITE" id="PS00463"/>
    </source>
</evidence>
<dbReference type="VEuPathDB" id="FungiDB:BD410DRAFT_793239"/>
<feature type="domain" description="Zn(2)-C6 fungal-type" evidence="2">
    <location>
        <begin position="12"/>
        <end position="45"/>
    </location>
</feature>
<proteinExistence type="predicted"/>